<dbReference type="STRING" id="1314782.A0A165UCF1"/>
<feature type="compositionally biased region" description="Polar residues" evidence="1">
    <location>
        <begin position="60"/>
        <end position="69"/>
    </location>
</feature>
<dbReference type="EMBL" id="KV425559">
    <property type="protein sequence ID" value="KZT27949.1"/>
    <property type="molecule type" value="Genomic_DNA"/>
</dbReference>
<dbReference type="OrthoDB" id="3308423at2759"/>
<dbReference type="InParanoid" id="A0A165UCF1"/>
<reference evidence="2 3" key="1">
    <citation type="journal article" date="2016" name="Mol. Biol. Evol.">
        <title>Comparative Genomics of Early-Diverging Mushroom-Forming Fungi Provides Insights into the Origins of Lignocellulose Decay Capabilities.</title>
        <authorList>
            <person name="Nagy L.G."/>
            <person name="Riley R."/>
            <person name="Tritt A."/>
            <person name="Adam C."/>
            <person name="Daum C."/>
            <person name="Floudas D."/>
            <person name="Sun H."/>
            <person name="Yadav J.S."/>
            <person name="Pangilinan J."/>
            <person name="Larsson K.H."/>
            <person name="Matsuura K."/>
            <person name="Barry K."/>
            <person name="Labutti K."/>
            <person name="Kuo R."/>
            <person name="Ohm R.A."/>
            <person name="Bhattacharya S.S."/>
            <person name="Shirouzu T."/>
            <person name="Yoshinaga Y."/>
            <person name="Martin F.M."/>
            <person name="Grigoriev I.V."/>
            <person name="Hibbett D.S."/>
        </authorList>
    </citation>
    <scope>NUCLEOTIDE SEQUENCE [LARGE SCALE GENOMIC DNA]</scope>
    <source>
        <strain evidence="2 3">HHB14362 ss-1</strain>
    </source>
</reference>
<proteinExistence type="predicted"/>
<evidence type="ECO:0000256" key="1">
    <source>
        <dbReference type="SAM" id="MobiDB-lite"/>
    </source>
</evidence>
<sequence>MNYFRQNNSTSMSYSMSCNSSSVEIQSEPWGVEEESKREFPISNEREVNYYPPPRPEIIQPSSVTNTEAASHDRQRPQQVQLSGQTRSDSWNEVSPGVLSDGRWTRNHPLVHHYISQVKKSYGASVQADDLNASNLNTFPIPSDPRVYALAAICKEPYPDDPAWWMFFNARCWKESEIIINAELHGTSCFCTCGSIDNNMNSSSEAQHLWWHLFRRWLGVQSTRQPQQLG</sequence>
<accession>A0A165UCF1</accession>
<name>A0A165UCF1_9AGAM</name>
<evidence type="ECO:0000313" key="2">
    <source>
        <dbReference type="EMBL" id="KZT27949.1"/>
    </source>
</evidence>
<organism evidence="2 3">
    <name type="scientific">Neolentinus lepideus HHB14362 ss-1</name>
    <dbReference type="NCBI Taxonomy" id="1314782"/>
    <lineage>
        <taxon>Eukaryota</taxon>
        <taxon>Fungi</taxon>
        <taxon>Dikarya</taxon>
        <taxon>Basidiomycota</taxon>
        <taxon>Agaricomycotina</taxon>
        <taxon>Agaricomycetes</taxon>
        <taxon>Gloeophyllales</taxon>
        <taxon>Gloeophyllaceae</taxon>
        <taxon>Neolentinus</taxon>
    </lineage>
</organism>
<protein>
    <submittedName>
        <fullName evidence="2">Uncharacterized protein</fullName>
    </submittedName>
</protein>
<dbReference type="Proteomes" id="UP000076761">
    <property type="component" value="Unassembled WGS sequence"/>
</dbReference>
<feature type="compositionally biased region" description="Polar residues" evidence="1">
    <location>
        <begin position="77"/>
        <end position="93"/>
    </location>
</feature>
<evidence type="ECO:0000313" key="3">
    <source>
        <dbReference type="Proteomes" id="UP000076761"/>
    </source>
</evidence>
<feature type="compositionally biased region" description="Basic and acidic residues" evidence="1">
    <location>
        <begin position="34"/>
        <end position="48"/>
    </location>
</feature>
<gene>
    <name evidence="2" type="ORF">NEOLEDRAFT_947298</name>
</gene>
<keyword evidence="3" id="KW-1185">Reference proteome</keyword>
<feature type="region of interest" description="Disordered" evidence="1">
    <location>
        <begin position="26"/>
        <end position="94"/>
    </location>
</feature>
<dbReference type="AlphaFoldDB" id="A0A165UCF1"/>